<dbReference type="InterPro" id="IPR019303">
    <property type="entry name" value="vWA_TerF_C"/>
</dbReference>
<dbReference type="InterPro" id="IPR002035">
    <property type="entry name" value="VWF_A"/>
</dbReference>
<dbReference type="SUPFAM" id="SSF53300">
    <property type="entry name" value="vWA-like"/>
    <property type="match status" value="1"/>
</dbReference>
<dbReference type="EMBL" id="FNSA01000003">
    <property type="protein sequence ID" value="SEC82146.1"/>
    <property type="molecule type" value="Genomic_DNA"/>
</dbReference>
<dbReference type="STRING" id="57704.SAMN04489793_3274"/>
<gene>
    <name evidence="2" type="ORF">SAMN04489793_3274</name>
</gene>
<name>A0A1H4VM97_TSUTY</name>
<dbReference type="InterPro" id="IPR036465">
    <property type="entry name" value="vWFA_dom_sf"/>
</dbReference>
<proteinExistence type="predicted"/>
<reference evidence="3" key="1">
    <citation type="submission" date="2016-10" db="EMBL/GenBank/DDBJ databases">
        <authorList>
            <person name="Varghese N."/>
            <person name="Submissions S."/>
        </authorList>
    </citation>
    <scope>NUCLEOTIDE SEQUENCE [LARGE SCALE GENOMIC DNA]</scope>
    <source>
        <strain evidence="3">DSM 44234</strain>
    </source>
</reference>
<evidence type="ECO:0000259" key="1">
    <source>
        <dbReference type="PROSITE" id="PS50234"/>
    </source>
</evidence>
<keyword evidence="3" id="KW-1185">Reference proteome</keyword>
<sequence>MSLFGRRSGDSTTLTPKNTVALVRDDGPANDRVSLEKRGAGVDLLKRYDKAGVSLSKRGLSGVRTEALLLLDHSMSMDRDYRDGLVQQLVERALGFALQVDGDGVIPVIPFDSGVGAEVNVTVENYAGIVDRELYRPSKMGSTNLTAALKEVEVLAEKTQAPLFVIVVTDGSPDDRRSATAAVRRLSQYAVFLKFLAIRPVDYLQELDDMDGRLVDNADAKFLSNPSGVSDLEFAEAMVDEWDSWITAAQTAGLLR</sequence>
<dbReference type="PROSITE" id="PS50234">
    <property type="entry name" value="VWFA"/>
    <property type="match status" value="1"/>
</dbReference>
<dbReference type="RefSeq" id="WP_068742742.1">
    <property type="nucleotide sequence ID" value="NZ_FNSA01000003.1"/>
</dbReference>
<organism evidence="2 3">
    <name type="scientific">Tsukamurella tyrosinosolvens</name>
    <dbReference type="NCBI Taxonomy" id="57704"/>
    <lineage>
        <taxon>Bacteria</taxon>
        <taxon>Bacillati</taxon>
        <taxon>Actinomycetota</taxon>
        <taxon>Actinomycetes</taxon>
        <taxon>Mycobacteriales</taxon>
        <taxon>Tsukamurellaceae</taxon>
        <taxon>Tsukamurella</taxon>
    </lineage>
</organism>
<feature type="domain" description="VWFA" evidence="1">
    <location>
        <begin position="66"/>
        <end position="238"/>
    </location>
</feature>
<dbReference type="OrthoDB" id="56224at2"/>
<accession>A0A1H4VM97</accession>
<evidence type="ECO:0000313" key="3">
    <source>
        <dbReference type="Proteomes" id="UP000182241"/>
    </source>
</evidence>
<dbReference type="AlphaFoldDB" id="A0A1H4VM97"/>
<protein>
    <submittedName>
        <fullName evidence="2">TerF vWA domain-containing protein</fullName>
    </submittedName>
</protein>
<dbReference type="Pfam" id="PF10138">
    <property type="entry name" value="vWA-TerF-like"/>
    <property type="match status" value="1"/>
</dbReference>
<dbReference type="Proteomes" id="UP000182241">
    <property type="component" value="Unassembled WGS sequence"/>
</dbReference>
<evidence type="ECO:0000313" key="2">
    <source>
        <dbReference type="EMBL" id="SEC82146.1"/>
    </source>
</evidence>
<dbReference type="SMART" id="SM00327">
    <property type="entry name" value="VWA"/>
    <property type="match status" value="1"/>
</dbReference>
<dbReference type="Gene3D" id="3.40.50.410">
    <property type="entry name" value="von Willebrand factor, type A domain"/>
    <property type="match status" value="1"/>
</dbReference>